<accession>A0ABN2YSR5</accession>
<feature type="compositionally biased region" description="Low complexity" evidence="1">
    <location>
        <begin position="194"/>
        <end position="212"/>
    </location>
</feature>
<evidence type="ECO:0000313" key="2">
    <source>
        <dbReference type="EMBL" id="GAA2131350.1"/>
    </source>
</evidence>
<feature type="compositionally biased region" description="Basic and acidic residues" evidence="1">
    <location>
        <begin position="427"/>
        <end position="439"/>
    </location>
</feature>
<protein>
    <submittedName>
        <fullName evidence="2">Uncharacterized protein</fullName>
    </submittedName>
</protein>
<dbReference type="EMBL" id="BAAAQB010000019">
    <property type="protein sequence ID" value="GAA2131350.1"/>
    <property type="molecule type" value="Genomic_DNA"/>
</dbReference>
<proteinExistence type="predicted"/>
<feature type="region of interest" description="Disordered" evidence="1">
    <location>
        <begin position="118"/>
        <end position="142"/>
    </location>
</feature>
<sequence length="439" mass="43561">MPNRYRLKGASLEEIRRKAEQQYGPAARIVSAERVSSPGIVGLFAQDRYEAMVEVLPKHEVVTGEVVPDADILAGADADPAASPAIGTAAGGTRATASAGKLPDAGKFDAGAAAGAKAGAAPSASPAGEPGGPPEARPAVGPAHHLHGSAIAALLEEADAAELSLHRPAAAGVSTESRDFAEILEQLGAGLRAPAEPVAGPAGRAAGTPAGPLSAPGTPATQAPAVHGSIVHPPAVPASEAGIPAVKVAAARDAGRPETPLAAVPVPLSGVGDLVALVGLGDDAMDAALAMSMAAGGADVRTAGDLSAYGHLHVDGRQGATAARAHAVVTERTVLVAFGIGRARNTLARVQSVAALSADQIWVVVDAGRKHEDTARWVGVLAAQLNLTAVAVVGASETGTPESVNALGLPVGWIDARPAGPDVTWQNRRESSGGPRGEG</sequence>
<evidence type="ECO:0000256" key="1">
    <source>
        <dbReference type="SAM" id="MobiDB-lite"/>
    </source>
</evidence>
<name>A0ABN2YSR5_9MICC</name>
<dbReference type="Proteomes" id="UP001500102">
    <property type="component" value="Unassembled WGS sequence"/>
</dbReference>
<feature type="compositionally biased region" description="Low complexity" evidence="1">
    <location>
        <begin position="118"/>
        <end position="128"/>
    </location>
</feature>
<gene>
    <name evidence="2" type="ORF">GCM10009825_12840</name>
</gene>
<reference evidence="2 3" key="1">
    <citation type="journal article" date="2019" name="Int. J. Syst. Evol. Microbiol.">
        <title>The Global Catalogue of Microorganisms (GCM) 10K type strain sequencing project: providing services to taxonomists for standard genome sequencing and annotation.</title>
        <authorList>
            <consortium name="The Broad Institute Genomics Platform"/>
            <consortium name="The Broad Institute Genome Sequencing Center for Infectious Disease"/>
            <person name="Wu L."/>
            <person name="Ma J."/>
        </authorList>
    </citation>
    <scope>NUCLEOTIDE SEQUENCE [LARGE SCALE GENOMIC DNA]</scope>
    <source>
        <strain evidence="2 3">JCM 15921</strain>
    </source>
</reference>
<evidence type="ECO:0000313" key="3">
    <source>
        <dbReference type="Proteomes" id="UP001500102"/>
    </source>
</evidence>
<comment type="caution">
    <text evidence="2">The sequence shown here is derived from an EMBL/GenBank/DDBJ whole genome shotgun (WGS) entry which is preliminary data.</text>
</comment>
<feature type="region of interest" description="Disordered" evidence="1">
    <location>
        <begin position="420"/>
        <end position="439"/>
    </location>
</feature>
<feature type="region of interest" description="Disordered" evidence="1">
    <location>
        <begin position="194"/>
        <end position="223"/>
    </location>
</feature>
<dbReference type="RefSeq" id="WP_344363452.1">
    <property type="nucleotide sequence ID" value="NZ_BAAAQB010000019.1"/>
</dbReference>
<organism evidence="2 3">
    <name type="scientific">Arthrobacter humicola</name>
    <dbReference type="NCBI Taxonomy" id="409291"/>
    <lineage>
        <taxon>Bacteria</taxon>
        <taxon>Bacillati</taxon>
        <taxon>Actinomycetota</taxon>
        <taxon>Actinomycetes</taxon>
        <taxon>Micrococcales</taxon>
        <taxon>Micrococcaceae</taxon>
        <taxon>Arthrobacter</taxon>
    </lineage>
</organism>
<keyword evidence="3" id="KW-1185">Reference proteome</keyword>